<gene>
    <name evidence="4" type="ORF">ONB1V03_LOCUS19962</name>
</gene>
<proteinExistence type="predicted"/>
<dbReference type="InterPro" id="IPR054491">
    <property type="entry name" value="MGH1-like_GH"/>
</dbReference>
<dbReference type="Pfam" id="PF00754">
    <property type="entry name" value="F5_F8_type_C"/>
    <property type="match status" value="1"/>
</dbReference>
<name>A0A7R9MNX5_9ACAR</name>
<dbReference type="InterPro" id="IPR005194">
    <property type="entry name" value="Glyco_hydro_65_C"/>
</dbReference>
<dbReference type="InterPro" id="IPR008928">
    <property type="entry name" value="6-hairpin_glycosidase_sf"/>
</dbReference>
<dbReference type="InterPro" id="IPR008979">
    <property type="entry name" value="Galactose-bd-like_sf"/>
</dbReference>
<dbReference type="InterPro" id="IPR000421">
    <property type="entry name" value="FA58C"/>
</dbReference>
<dbReference type="EMBL" id="OC947192">
    <property type="protein sequence ID" value="CAD7663403.1"/>
    <property type="molecule type" value="Genomic_DNA"/>
</dbReference>
<protein>
    <submittedName>
        <fullName evidence="4">Uncharacterized protein</fullName>
    </submittedName>
</protein>
<feature type="non-terminal residue" evidence="4">
    <location>
        <position position="389"/>
    </location>
</feature>
<dbReference type="OrthoDB" id="8248091at2759"/>
<evidence type="ECO:0000259" key="3">
    <source>
        <dbReference type="Pfam" id="PF22422"/>
    </source>
</evidence>
<feature type="domain" description="Mannosylglycerate hydrolase MGH1-like glycoside hydrolase" evidence="3">
    <location>
        <begin position="4"/>
        <end position="87"/>
    </location>
</feature>
<keyword evidence="5" id="KW-1185">Reference proteome</keyword>
<dbReference type="SUPFAM" id="SSF48208">
    <property type="entry name" value="Six-hairpin glycosidases"/>
    <property type="match status" value="1"/>
</dbReference>
<dbReference type="Pfam" id="PF22422">
    <property type="entry name" value="MGH1-like_GH"/>
    <property type="match status" value="1"/>
</dbReference>
<organism evidence="4">
    <name type="scientific">Oppiella nova</name>
    <dbReference type="NCBI Taxonomy" id="334625"/>
    <lineage>
        <taxon>Eukaryota</taxon>
        <taxon>Metazoa</taxon>
        <taxon>Ecdysozoa</taxon>
        <taxon>Arthropoda</taxon>
        <taxon>Chelicerata</taxon>
        <taxon>Arachnida</taxon>
        <taxon>Acari</taxon>
        <taxon>Acariformes</taxon>
        <taxon>Sarcoptiformes</taxon>
        <taxon>Oribatida</taxon>
        <taxon>Brachypylina</taxon>
        <taxon>Oppioidea</taxon>
        <taxon>Oppiidae</taxon>
        <taxon>Oppiella</taxon>
    </lineage>
</organism>
<dbReference type="SUPFAM" id="SSF49785">
    <property type="entry name" value="Galactose-binding domain-like"/>
    <property type="match status" value="1"/>
</dbReference>
<accession>A0A7R9MNX5</accession>
<evidence type="ECO:0000313" key="4">
    <source>
        <dbReference type="EMBL" id="CAD7663403.1"/>
    </source>
</evidence>
<evidence type="ECO:0000259" key="1">
    <source>
        <dbReference type="Pfam" id="PF00754"/>
    </source>
</evidence>
<dbReference type="Pfam" id="PF03633">
    <property type="entry name" value="Glyco_hydro_65C"/>
    <property type="match status" value="1"/>
</dbReference>
<reference evidence="4" key="1">
    <citation type="submission" date="2020-11" db="EMBL/GenBank/DDBJ databases">
        <authorList>
            <person name="Tran Van P."/>
        </authorList>
    </citation>
    <scope>NUCLEOTIDE SEQUENCE</scope>
</reference>
<feature type="domain" description="F5/8 type C" evidence="1">
    <location>
        <begin position="226"/>
        <end position="332"/>
    </location>
</feature>
<evidence type="ECO:0000313" key="5">
    <source>
        <dbReference type="Proteomes" id="UP000728032"/>
    </source>
</evidence>
<dbReference type="Gene3D" id="2.60.120.260">
    <property type="entry name" value="Galactose-binding domain-like"/>
    <property type="match status" value="1"/>
</dbReference>
<feature type="non-terminal residue" evidence="4">
    <location>
        <position position="1"/>
    </location>
</feature>
<dbReference type="Proteomes" id="UP000728032">
    <property type="component" value="Unassembled WGS sequence"/>
</dbReference>
<dbReference type="EMBL" id="CAJPVJ010032367">
    <property type="protein sequence ID" value="CAG2180540.1"/>
    <property type="molecule type" value="Genomic_DNA"/>
</dbReference>
<dbReference type="AlphaFoldDB" id="A0A7R9MNX5"/>
<dbReference type="GO" id="GO:0005975">
    <property type="term" value="P:carbohydrate metabolic process"/>
    <property type="evidence" value="ECO:0007669"/>
    <property type="project" value="InterPro"/>
</dbReference>
<feature type="domain" description="Glycoside hydrolase family 65 C-terminal" evidence="2">
    <location>
        <begin position="104"/>
        <end position="159"/>
    </location>
</feature>
<evidence type="ECO:0000259" key="2">
    <source>
        <dbReference type="Pfam" id="PF03633"/>
    </source>
</evidence>
<sequence>QKHQCCWWNGNSWPYSTAHILRSLATHLRQYSQQNPKITVDNYVSLLEKYAFTQYKDNKPYVAECHSPSGDFWVCDSTNHSEHYMHSTYTDNVLTELLGVLPQSDNTLVIDPLVPKSWDYFAVEDVLYHGNNITFIYDKTGDKYKVGKGLTVYVNEQKVLNEENLKRVVIKVPQIKSQLNDRKKSGNYAVNTYRNGYPRPYASFSDGNPGCTWQAVDGRIFYDYIPSNRWSNYDSKHETDWFAIDFGREKTVSSVHLYVYSDVDTKEGKTDCPTKMVVQYYTEANEWKDADSQVSSPTQCSPNDLNVISFKAIKTTQIRVIFSRNVQKDYYVGITEMEVWSDWPQTPSPDIYEAEDGLVIEAQIERSTSASGHSYVGLIDKSNSRVELS</sequence>